<evidence type="ECO:0000256" key="5">
    <source>
        <dbReference type="ARBA" id="ARBA00022927"/>
    </source>
</evidence>
<evidence type="ECO:0000256" key="1">
    <source>
        <dbReference type="ARBA" id="ARBA00004177"/>
    </source>
</evidence>
<feature type="compositionally biased region" description="Pro residues" evidence="8">
    <location>
        <begin position="354"/>
        <end position="369"/>
    </location>
</feature>
<evidence type="ECO:0000256" key="3">
    <source>
        <dbReference type="ARBA" id="ARBA00022448"/>
    </source>
</evidence>
<dbReference type="SUPFAM" id="SSF140111">
    <property type="entry name" value="Endosomal sorting complex assembly domain"/>
    <property type="match status" value="1"/>
</dbReference>
<name>A0AAD4LSI9_9AGAM</name>
<keyword evidence="12" id="KW-1185">Reference proteome</keyword>
<keyword evidence="3 7" id="KW-0813">Transport</keyword>
<evidence type="ECO:0000256" key="4">
    <source>
        <dbReference type="ARBA" id="ARBA00022753"/>
    </source>
</evidence>
<dbReference type="GO" id="GO:0043130">
    <property type="term" value="F:ubiquitin binding"/>
    <property type="evidence" value="ECO:0007669"/>
    <property type="project" value="TreeGrafter"/>
</dbReference>
<keyword evidence="6" id="KW-0175">Coiled coil</keyword>
<feature type="compositionally biased region" description="Pro residues" evidence="8">
    <location>
        <begin position="197"/>
        <end position="215"/>
    </location>
</feature>
<sequence length="539" mass="59302">MLSSDSLNLTQKWLRQNIATYDDRDRVFSDVDSTLSAYSTLRPKTDIYTYDDGRTQLLLCVHGLLPITYRQASYHIPIAIWVTRQYPREPPLAFVVPTSEMLVRPSKYIDVSGLCKIDYISNWEKKYEGCDLPSLVQALQHYFSHEPPVYSKPKQQSGPSSGSRPSQVSRPAPPVPHSPPVQSPPPVGSPVASPSRPTIPPKPPSSITPVVPYPFPTLAQTPYSDNHSPIHVPSPPPKPPLPPPLFSSPSQPLHSPAPPHFHNRASSIGSPWQRPAHSEQLPEGASSRYALPPGQLPHSPPPVSGVAPIRPPPLFPVYGHPPVPPHPPPLQQSTVTLAPPRPNLLDEDATVEDPQPPPPAQVAPPRPPNPELLQLHARVHDKLRTELASVSQAMTLDGERLRAQQADLLTGVPAIRDEMGRLEAVRDVCRGVATRLREAVDAAERGVAELKRKGDPPVDELVCSTSIVHNQLVDLVAEDNAIEDTMYHLHRALNAGRIDLDRFLRTTRVLAEEQFMKRALIERIQTSLPMGASVHPGWA</sequence>
<feature type="compositionally biased region" description="Low complexity" evidence="8">
    <location>
        <begin position="151"/>
        <end position="170"/>
    </location>
</feature>
<proteinExistence type="inferred from homology"/>
<dbReference type="Gene3D" id="3.10.110.10">
    <property type="entry name" value="Ubiquitin Conjugating Enzyme"/>
    <property type="match status" value="1"/>
</dbReference>
<dbReference type="EMBL" id="JAKELL010000001">
    <property type="protein sequence ID" value="KAH9001050.1"/>
    <property type="molecule type" value="Genomic_DNA"/>
</dbReference>
<reference evidence="11" key="1">
    <citation type="submission" date="2022-01" db="EMBL/GenBank/DDBJ databases">
        <title>Comparative genomics reveals a dynamic genome evolution in the ectomycorrhizal milk-cap (Lactarius) mushrooms.</title>
        <authorList>
            <consortium name="DOE Joint Genome Institute"/>
            <person name="Lebreton A."/>
            <person name="Tang N."/>
            <person name="Kuo A."/>
            <person name="LaButti K."/>
            <person name="Drula E."/>
            <person name="Barry K."/>
            <person name="Clum A."/>
            <person name="Lipzen A."/>
            <person name="Mousain D."/>
            <person name="Ng V."/>
            <person name="Wang R."/>
            <person name="Wang X."/>
            <person name="Dai Y."/>
            <person name="Henrissat B."/>
            <person name="Grigoriev I.V."/>
            <person name="Guerin-Laguette A."/>
            <person name="Yu F."/>
            <person name="Martin F.M."/>
        </authorList>
    </citation>
    <scope>NUCLEOTIDE SEQUENCE</scope>
    <source>
        <strain evidence="11">QP</strain>
    </source>
</reference>
<dbReference type="Gene3D" id="6.10.140.820">
    <property type="match status" value="1"/>
</dbReference>
<dbReference type="InterPro" id="IPR016135">
    <property type="entry name" value="UBQ-conjugating_enzyme/RWD"/>
</dbReference>
<keyword evidence="4" id="KW-0967">Endosome</keyword>
<dbReference type="PANTHER" id="PTHR23306">
    <property type="entry name" value="TUMOR SUSCEPTIBILITY GENE 101 PROTEIN-RELATED"/>
    <property type="match status" value="1"/>
</dbReference>
<gene>
    <name evidence="11" type="ORF">EDB92DRAFT_1824383</name>
</gene>
<dbReference type="Proteomes" id="UP001201163">
    <property type="component" value="Unassembled WGS sequence"/>
</dbReference>
<dbReference type="GO" id="GO:0000813">
    <property type="term" value="C:ESCRT I complex"/>
    <property type="evidence" value="ECO:0007669"/>
    <property type="project" value="TreeGrafter"/>
</dbReference>
<feature type="compositionally biased region" description="Pro residues" evidence="8">
    <location>
        <begin position="294"/>
        <end position="330"/>
    </location>
</feature>
<dbReference type="Pfam" id="PF09454">
    <property type="entry name" value="Vps23_core"/>
    <property type="match status" value="1"/>
</dbReference>
<dbReference type="InterPro" id="IPR052070">
    <property type="entry name" value="ESCRT-I_UEV_domain"/>
</dbReference>
<keyword evidence="5 7" id="KW-0653">Protein transport</keyword>
<evidence type="ECO:0000256" key="2">
    <source>
        <dbReference type="ARBA" id="ARBA00009594"/>
    </source>
</evidence>
<evidence type="ECO:0000256" key="8">
    <source>
        <dbReference type="SAM" id="MobiDB-lite"/>
    </source>
</evidence>
<dbReference type="PANTHER" id="PTHR23306:SF3">
    <property type="entry name" value="TUMOR SUPPRESSOR PROTEIN 101"/>
    <property type="match status" value="1"/>
</dbReference>
<comment type="similarity">
    <text evidence="2">Belongs to the ubiquitin-conjugating enzyme family. UEV subfamily.</text>
</comment>
<dbReference type="CDD" id="cd11685">
    <property type="entry name" value="UEV_TSG101-like"/>
    <property type="match status" value="1"/>
</dbReference>
<dbReference type="InterPro" id="IPR037202">
    <property type="entry name" value="ESCRT_assembly_dom"/>
</dbReference>
<evidence type="ECO:0000256" key="6">
    <source>
        <dbReference type="ARBA" id="ARBA00023054"/>
    </source>
</evidence>
<dbReference type="PROSITE" id="PS51312">
    <property type="entry name" value="SB"/>
    <property type="match status" value="1"/>
</dbReference>
<dbReference type="InterPro" id="IPR008883">
    <property type="entry name" value="UEV_N"/>
</dbReference>
<feature type="domain" description="UEV" evidence="10">
    <location>
        <begin position="8"/>
        <end position="153"/>
    </location>
</feature>
<dbReference type="SUPFAM" id="SSF54495">
    <property type="entry name" value="UBC-like"/>
    <property type="match status" value="1"/>
</dbReference>
<feature type="compositionally biased region" description="Pro residues" evidence="8">
    <location>
        <begin position="232"/>
        <end position="246"/>
    </location>
</feature>
<comment type="caution">
    <text evidence="11">The sequence shown here is derived from an EMBL/GenBank/DDBJ whole genome shotgun (WGS) entry which is preliminary data.</text>
</comment>
<dbReference type="GO" id="GO:0072666">
    <property type="term" value="P:establishment of protein localization to vacuole"/>
    <property type="evidence" value="ECO:0007669"/>
    <property type="project" value="UniProtKB-ARBA"/>
</dbReference>
<organism evidence="11 12">
    <name type="scientific">Lactarius akahatsu</name>
    <dbReference type="NCBI Taxonomy" id="416441"/>
    <lineage>
        <taxon>Eukaryota</taxon>
        <taxon>Fungi</taxon>
        <taxon>Dikarya</taxon>
        <taxon>Basidiomycota</taxon>
        <taxon>Agaricomycotina</taxon>
        <taxon>Agaricomycetes</taxon>
        <taxon>Russulales</taxon>
        <taxon>Russulaceae</taxon>
        <taxon>Lactarius</taxon>
    </lineage>
</organism>
<dbReference type="Pfam" id="PF05743">
    <property type="entry name" value="UEV"/>
    <property type="match status" value="1"/>
</dbReference>
<protein>
    <submittedName>
        <fullName evidence="11">UEV-domain-containing protein</fullName>
    </submittedName>
</protein>
<dbReference type="GO" id="GO:0006886">
    <property type="term" value="P:intracellular protein transport"/>
    <property type="evidence" value="ECO:0007669"/>
    <property type="project" value="UniProtKB-ARBA"/>
</dbReference>
<feature type="region of interest" description="Disordered" evidence="8">
    <location>
        <begin position="147"/>
        <end position="369"/>
    </location>
</feature>
<dbReference type="AlphaFoldDB" id="A0AAD4LSI9"/>
<accession>A0AAD4LSI9</accession>
<dbReference type="GO" id="GO:0043162">
    <property type="term" value="P:ubiquitin-dependent protein catabolic process via the multivesicular body sorting pathway"/>
    <property type="evidence" value="ECO:0007669"/>
    <property type="project" value="UniProtKB-ARBA"/>
</dbReference>
<evidence type="ECO:0000313" key="11">
    <source>
        <dbReference type="EMBL" id="KAH9001050.1"/>
    </source>
</evidence>
<evidence type="ECO:0000259" key="10">
    <source>
        <dbReference type="PROSITE" id="PS51322"/>
    </source>
</evidence>
<evidence type="ECO:0000313" key="12">
    <source>
        <dbReference type="Proteomes" id="UP001201163"/>
    </source>
</evidence>
<dbReference type="PROSITE" id="PS51322">
    <property type="entry name" value="UEV"/>
    <property type="match status" value="1"/>
</dbReference>
<comment type="subcellular location">
    <subcellularLocation>
        <location evidence="1">Endosome</location>
    </subcellularLocation>
</comment>
<evidence type="ECO:0000259" key="9">
    <source>
        <dbReference type="PROSITE" id="PS51312"/>
    </source>
</evidence>
<feature type="compositionally biased region" description="Pro residues" evidence="8">
    <location>
        <begin position="171"/>
        <end position="188"/>
    </location>
</feature>
<feature type="domain" description="SB" evidence="9">
    <location>
        <begin position="466"/>
        <end position="534"/>
    </location>
</feature>
<dbReference type="InterPro" id="IPR017916">
    <property type="entry name" value="SB_dom"/>
</dbReference>
<evidence type="ECO:0000256" key="7">
    <source>
        <dbReference type="PROSITE-ProRule" id="PRU00644"/>
    </source>
</evidence>